<accession>A0A4R6QFF5</accession>
<organism evidence="1 2">
    <name type="scientific">Flavobacterium dankookense</name>
    <dbReference type="NCBI Taxonomy" id="706186"/>
    <lineage>
        <taxon>Bacteria</taxon>
        <taxon>Pseudomonadati</taxon>
        <taxon>Bacteroidota</taxon>
        <taxon>Flavobacteriia</taxon>
        <taxon>Flavobacteriales</taxon>
        <taxon>Flavobacteriaceae</taxon>
        <taxon>Flavobacterium</taxon>
    </lineage>
</organism>
<protein>
    <submittedName>
        <fullName evidence="1">Uncharacterized protein</fullName>
    </submittedName>
</protein>
<sequence length="209" mass="24548">MKKFALFILFFFCKSLFCQEYHFDGFLEYKNSISGNNSLYFYNSNNKVYYLNVYKKFETIYGGIRDTENKILHEYGVTNKVNSIKFNYLFSRKLKLKKNSRKYFYDITEKKIDSSKTEVIILVYNDKKKKKSSSKIELIIDNSELIANENILFSFTDGIVNDVNSKITPGIPISIKVDFPTGLKCYYTLIKKEKTNTILTVDNVKIKNF</sequence>
<comment type="caution">
    <text evidence="1">The sequence shown here is derived from an EMBL/GenBank/DDBJ whole genome shotgun (WGS) entry which is preliminary data.</text>
</comment>
<evidence type="ECO:0000313" key="2">
    <source>
        <dbReference type="Proteomes" id="UP000295260"/>
    </source>
</evidence>
<dbReference type="OrthoDB" id="1332330at2"/>
<proteinExistence type="predicted"/>
<name>A0A4R6QFF5_9FLAO</name>
<dbReference type="AlphaFoldDB" id="A0A4R6QFF5"/>
<evidence type="ECO:0000313" key="1">
    <source>
        <dbReference type="EMBL" id="TDP61100.1"/>
    </source>
</evidence>
<keyword evidence="2" id="KW-1185">Reference proteome</keyword>
<dbReference type="Proteomes" id="UP000295260">
    <property type="component" value="Unassembled WGS sequence"/>
</dbReference>
<dbReference type="RefSeq" id="WP_133532047.1">
    <property type="nucleotide sequence ID" value="NZ_SNXR01000011.1"/>
</dbReference>
<gene>
    <name evidence="1" type="ORF">BC748_0710</name>
</gene>
<dbReference type="EMBL" id="SNXR01000011">
    <property type="protein sequence ID" value="TDP61100.1"/>
    <property type="molecule type" value="Genomic_DNA"/>
</dbReference>
<reference evidence="1 2" key="1">
    <citation type="submission" date="2019-03" db="EMBL/GenBank/DDBJ databases">
        <title>Genomic Encyclopedia of Archaeal and Bacterial Type Strains, Phase II (KMG-II): from individual species to whole genera.</title>
        <authorList>
            <person name="Goeker M."/>
        </authorList>
    </citation>
    <scope>NUCLEOTIDE SEQUENCE [LARGE SCALE GENOMIC DNA]</scope>
    <source>
        <strain evidence="1 2">DSM 25687</strain>
    </source>
</reference>